<keyword evidence="9" id="KW-0812">Transmembrane</keyword>
<dbReference type="GeneID" id="87861851"/>
<accession>A0AAE0JEG5</accession>
<dbReference type="GO" id="GO:0034702">
    <property type="term" value="C:monoatomic ion channel complex"/>
    <property type="evidence" value="ECO:0007669"/>
    <property type="project" value="UniProtKB-KW"/>
</dbReference>
<keyword evidence="4" id="KW-0851">Voltage-gated channel</keyword>
<comment type="subcellular location">
    <subcellularLocation>
        <location evidence="1">Cell membrane</location>
        <topology evidence="1">Multi-pass membrane protein</topology>
    </subcellularLocation>
</comment>
<organism evidence="10 11">
    <name type="scientific">Neurospora tetraspora</name>
    <dbReference type="NCBI Taxonomy" id="94610"/>
    <lineage>
        <taxon>Eukaryota</taxon>
        <taxon>Fungi</taxon>
        <taxon>Dikarya</taxon>
        <taxon>Ascomycota</taxon>
        <taxon>Pezizomycotina</taxon>
        <taxon>Sordariomycetes</taxon>
        <taxon>Sordariomycetidae</taxon>
        <taxon>Sordariales</taxon>
        <taxon>Sordariaceae</taxon>
        <taxon>Neurospora</taxon>
    </lineage>
</organism>
<sequence length="206" mass="22454">MTEPGSPSPPLCALAATPSRGRNLSSSSSRNGLFSEPSSSSSSSWPHQHLRAQARAFLSSKTKHYIVLALVALDVASIVADVFVALIACDLKQESAKWVAETREGLHVFGTVVSSLFLVELAGMIWAFGAGFAVDVVMLVLHGGGIEEIAELIIVLRLWRLIKIIEELSVGVSEGMEQMRKRVEQLERENFELKRGATDQLETHEV</sequence>
<protein>
    <recommendedName>
        <fullName evidence="12">Hydrogen voltage-gated channel 1</fullName>
    </recommendedName>
</protein>
<evidence type="ECO:0000256" key="9">
    <source>
        <dbReference type="SAM" id="Phobius"/>
    </source>
</evidence>
<evidence type="ECO:0000256" key="3">
    <source>
        <dbReference type="ARBA" id="ARBA00022475"/>
    </source>
</evidence>
<feature type="compositionally biased region" description="Low complexity" evidence="8">
    <location>
        <begin position="19"/>
        <end position="44"/>
    </location>
</feature>
<feature type="transmembrane region" description="Helical" evidence="9">
    <location>
        <begin position="65"/>
        <end position="88"/>
    </location>
</feature>
<dbReference type="AlphaFoldDB" id="A0AAE0JEG5"/>
<feature type="compositionally biased region" description="Pro residues" evidence="8">
    <location>
        <begin position="1"/>
        <end position="10"/>
    </location>
</feature>
<reference evidence="10" key="1">
    <citation type="journal article" date="2023" name="Mol. Phylogenet. Evol.">
        <title>Genome-scale phylogeny and comparative genomics of the fungal order Sordariales.</title>
        <authorList>
            <person name="Hensen N."/>
            <person name="Bonometti L."/>
            <person name="Westerberg I."/>
            <person name="Brannstrom I.O."/>
            <person name="Guillou S."/>
            <person name="Cros-Aarteil S."/>
            <person name="Calhoun S."/>
            <person name="Haridas S."/>
            <person name="Kuo A."/>
            <person name="Mondo S."/>
            <person name="Pangilinan J."/>
            <person name="Riley R."/>
            <person name="LaButti K."/>
            <person name="Andreopoulos B."/>
            <person name="Lipzen A."/>
            <person name="Chen C."/>
            <person name="Yan M."/>
            <person name="Daum C."/>
            <person name="Ng V."/>
            <person name="Clum A."/>
            <person name="Steindorff A."/>
            <person name="Ohm R.A."/>
            <person name="Martin F."/>
            <person name="Silar P."/>
            <person name="Natvig D.O."/>
            <person name="Lalanne C."/>
            <person name="Gautier V."/>
            <person name="Ament-Velasquez S.L."/>
            <person name="Kruys A."/>
            <person name="Hutchinson M.I."/>
            <person name="Powell A.J."/>
            <person name="Barry K."/>
            <person name="Miller A.N."/>
            <person name="Grigoriev I.V."/>
            <person name="Debuchy R."/>
            <person name="Gladieux P."/>
            <person name="Hiltunen Thoren M."/>
            <person name="Johannesson H."/>
        </authorList>
    </citation>
    <scope>NUCLEOTIDE SEQUENCE</scope>
    <source>
        <strain evidence="10">CBS 560.94</strain>
    </source>
</reference>
<evidence type="ECO:0000313" key="11">
    <source>
        <dbReference type="Proteomes" id="UP001278500"/>
    </source>
</evidence>
<dbReference type="RefSeq" id="XP_062680782.1">
    <property type="nucleotide sequence ID" value="XM_062824697.1"/>
</dbReference>
<evidence type="ECO:0000256" key="6">
    <source>
        <dbReference type="ARBA" id="ARBA00023303"/>
    </source>
</evidence>
<keyword evidence="3" id="KW-1003">Cell membrane</keyword>
<keyword evidence="6" id="KW-0407">Ion channel</keyword>
<evidence type="ECO:0000256" key="8">
    <source>
        <dbReference type="SAM" id="MobiDB-lite"/>
    </source>
</evidence>
<proteinExistence type="predicted"/>
<dbReference type="Proteomes" id="UP001278500">
    <property type="component" value="Unassembled WGS sequence"/>
</dbReference>
<dbReference type="PANTHER" id="PTHR46480:SF1">
    <property type="entry name" value="VOLTAGE-GATED HYDROGEN CHANNEL 1"/>
    <property type="match status" value="1"/>
</dbReference>
<reference evidence="10" key="2">
    <citation type="submission" date="2023-06" db="EMBL/GenBank/DDBJ databases">
        <authorList>
            <consortium name="Lawrence Berkeley National Laboratory"/>
            <person name="Haridas S."/>
            <person name="Hensen N."/>
            <person name="Bonometti L."/>
            <person name="Westerberg I."/>
            <person name="Brannstrom I.O."/>
            <person name="Guillou S."/>
            <person name="Cros-Aarteil S."/>
            <person name="Calhoun S."/>
            <person name="Kuo A."/>
            <person name="Mondo S."/>
            <person name="Pangilinan J."/>
            <person name="Riley R."/>
            <person name="Labutti K."/>
            <person name="Andreopoulos B."/>
            <person name="Lipzen A."/>
            <person name="Chen C."/>
            <person name="Yanf M."/>
            <person name="Daum C."/>
            <person name="Ng V."/>
            <person name="Clum A."/>
            <person name="Steindorff A."/>
            <person name="Ohm R."/>
            <person name="Martin F."/>
            <person name="Silar P."/>
            <person name="Natvig D."/>
            <person name="Lalanne C."/>
            <person name="Gautier V."/>
            <person name="Ament-Velasquez S.L."/>
            <person name="Kruys A."/>
            <person name="Hutchinson M.I."/>
            <person name="Powell A.J."/>
            <person name="Barry K."/>
            <person name="Miller A.N."/>
            <person name="Grigoriev I.V."/>
            <person name="Debuchy R."/>
            <person name="Gladieux P."/>
            <person name="Thoren M.H."/>
            <person name="Johannesson H."/>
        </authorList>
    </citation>
    <scope>NUCLEOTIDE SEQUENCE</scope>
    <source>
        <strain evidence="10">CBS 560.94</strain>
    </source>
</reference>
<evidence type="ECO:0000256" key="1">
    <source>
        <dbReference type="ARBA" id="ARBA00004651"/>
    </source>
</evidence>
<keyword evidence="7" id="KW-0175">Coiled coil</keyword>
<dbReference type="GO" id="GO:0030171">
    <property type="term" value="F:voltage-gated proton channel activity"/>
    <property type="evidence" value="ECO:0007669"/>
    <property type="project" value="InterPro"/>
</dbReference>
<dbReference type="PANTHER" id="PTHR46480">
    <property type="entry name" value="F20B24.22"/>
    <property type="match status" value="1"/>
</dbReference>
<evidence type="ECO:0008006" key="12">
    <source>
        <dbReference type="Google" id="ProtNLM"/>
    </source>
</evidence>
<feature type="transmembrane region" description="Helical" evidence="9">
    <location>
        <begin position="108"/>
        <end position="130"/>
    </location>
</feature>
<keyword evidence="5" id="KW-0406">Ion transport</keyword>
<dbReference type="InterPro" id="IPR031846">
    <property type="entry name" value="Hvcn1"/>
</dbReference>
<keyword evidence="2" id="KW-0813">Transport</keyword>
<keyword evidence="11" id="KW-1185">Reference proteome</keyword>
<evidence type="ECO:0000313" key="10">
    <source>
        <dbReference type="EMBL" id="KAK3342989.1"/>
    </source>
</evidence>
<evidence type="ECO:0000256" key="4">
    <source>
        <dbReference type="ARBA" id="ARBA00022882"/>
    </source>
</evidence>
<evidence type="ECO:0000256" key="2">
    <source>
        <dbReference type="ARBA" id="ARBA00022448"/>
    </source>
</evidence>
<dbReference type="GO" id="GO:0005886">
    <property type="term" value="C:plasma membrane"/>
    <property type="evidence" value="ECO:0007669"/>
    <property type="project" value="UniProtKB-SubCell"/>
</dbReference>
<gene>
    <name evidence="10" type="ORF">B0H65DRAFT_427583</name>
</gene>
<evidence type="ECO:0000256" key="7">
    <source>
        <dbReference type="SAM" id="Coils"/>
    </source>
</evidence>
<comment type="caution">
    <text evidence="10">The sequence shown here is derived from an EMBL/GenBank/DDBJ whole genome shotgun (WGS) entry which is preliminary data.</text>
</comment>
<feature type="coiled-coil region" evidence="7">
    <location>
        <begin position="169"/>
        <end position="196"/>
    </location>
</feature>
<keyword evidence="9" id="KW-0472">Membrane</keyword>
<evidence type="ECO:0000256" key="5">
    <source>
        <dbReference type="ARBA" id="ARBA00023065"/>
    </source>
</evidence>
<dbReference type="EMBL" id="JAUEPP010000005">
    <property type="protein sequence ID" value="KAK3342989.1"/>
    <property type="molecule type" value="Genomic_DNA"/>
</dbReference>
<name>A0AAE0JEG5_9PEZI</name>
<keyword evidence="9" id="KW-1133">Transmembrane helix</keyword>
<feature type="region of interest" description="Disordered" evidence="8">
    <location>
        <begin position="1"/>
        <end position="46"/>
    </location>
</feature>